<dbReference type="PANTHER" id="PTHR43781:SF1">
    <property type="entry name" value="SACCHAROPINE DEHYDROGENASE"/>
    <property type="match status" value="1"/>
</dbReference>
<accession>A0A1C5JV72</accession>
<keyword evidence="3" id="KW-1185">Reference proteome</keyword>
<proteinExistence type="predicted"/>
<dbReference type="Proteomes" id="UP000198210">
    <property type="component" value="Chromosome I"/>
</dbReference>
<dbReference type="PANTHER" id="PTHR43781">
    <property type="entry name" value="SACCHAROPINE DEHYDROGENASE"/>
    <property type="match status" value="1"/>
</dbReference>
<dbReference type="EMBL" id="LT607751">
    <property type="protein sequence ID" value="SCG73936.1"/>
    <property type="molecule type" value="Genomic_DNA"/>
</dbReference>
<protein>
    <submittedName>
        <fullName evidence="2">Saccharopine dehydrogenase (NAD+, L-lysine forming)</fullName>
    </submittedName>
</protein>
<evidence type="ECO:0000313" key="3">
    <source>
        <dbReference type="Proteomes" id="UP000198210"/>
    </source>
</evidence>
<name>A0A1C5JV72_9ACTN</name>
<dbReference type="AlphaFoldDB" id="A0A1C5JV72"/>
<dbReference type="SUPFAM" id="SSF51735">
    <property type="entry name" value="NAD(P)-binding Rossmann-fold domains"/>
    <property type="match status" value="1"/>
</dbReference>
<organism evidence="2 3">
    <name type="scientific">Micromonospora siamensis</name>
    <dbReference type="NCBI Taxonomy" id="299152"/>
    <lineage>
        <taxon>Bacteria</taxon>
        <taxon>Bacillati</taxon>
        <taxon>Actinomycetota</taxon>
        <taxon>Actinomycetes</taxon>
        <taxon>Micromonosporales</taxon>
        <taxon>Micromonosporaceae</taxon>
        <taxon>Micromonospora</taxon>
    </lineage>
</organism>
<reference evidence="2 3" key="1">
    <citation type="submission" date="2016-06" db="EMBL/GenBank/DDBJ databases">
        <authorList>
            <person name="Kjaerup R.B."/>
            <person name="Dalgaard T.S."/>
            <person name="Juul-Madsen H.R."/>
        </authorList>
    </citation>
    <scope>NUCLEOTIDE SEQUENCE [LARGE SCALE GENOMIC DNA]</scope>
    <source>
        <strain evidence="2 3">DSM 45097</strain>
    </source>
</reference>
<sequence>MDRIVLYGATGYIGALTARTAVDRGLRPVLAGRNADRLGRLAAELGLPARTAALDDPAALDALLSDAAVLLNAAGPFARTQAPLLDACLRTGTHYLDLSGEAAEFTAVRARDAELRAAGVMALPGAGFGVVPTDAMAVHLIRRLPTADRLELSFATRGAVSRGTLETLLAGLGGPGVWRRGGRLVPVHPAGERRRFHHDGRTVTVHANPWRADVVSAGTSTGVPDVSAFTAFPAPVVLAMRLARRVPALVTAAPSRRLQARLLRRLPAGPTAGQLAAGAAVVHGVATDSAGGRVAALLTGPDAYLWTAHAAVELLARTAAGGAAPGYATPAQRFGLEVALTTPGTALRDLG</sequence>
<dbReference type="InterPro" id="IPR005097">
    <property type="entry name" value="Sacchrp_dh_NADP-bd"/>
</dbReference>
<dbReference type="RefSeq" id="WP_088972708.1">
    <property type="nucleotide sequence ID" value="NZ_JBHLYF010000002.1"/>
</dbReference>
<evidence type="ECO:0000259" key="1">
    <source>
        <dbReference type="Pfam" id="PF03435"/>
    </source>
</evidence>
<feature type="domain" description="Saccharopine dehydrogenase NADP binding" evidence="1">
    <location>
        <begin position="4"/>
        <end position="123"/>
    </location>
</feature>
<evidence type="ECO:0000313" key="2">
    <source>
        <dbReference type="EMBL" id="SCG73936.1"/>
    </source>
</evidence>
<gene>
    <name evidence="2" type="ORF">GA0074704_4971</name>
</gene>
<dbReference type="InterPro" id="IPR036291">
    <property type="entry name" value="NAD(P)-bd_dom_sf"/>
</dbReference>
<dbReference type="Gene3D" id="3.40.50.720">
    <property type="entry name" value="NAD(P)-binding Rossmann-like Domain"/>
    <property type="match status" value="1"/>
</dbReference>
<dbReference type="Pfam" id="PF03435">
    <property type="entry name" value="Sacchrp_dh_NADP"/>
    <property type="match status" value="1"/>
</dbReference>